<dbReference type="InterPro" id="IPR001315">
    <property type="entry name" value="CARD"/>
</dbReference>
<dbReference type="AlphaFoldDB" id="A0A8T2NAU5"/>
<organism evidence="7 8">
    <name type="scientific">Albula glossodonta</name>
    <name type="common">roundjaw bonefish</name>
    <dbReference type="NCBI Taxonomy" id="121402"/>
    <lineage>
        <taxon>Eukaryota</taxon>
        <taxon>Metazoa</taxon>
        <taxon>Chordata</taxon>
        <taxon>Craniata</taxon>
        <taxon>Vertebrata</taxon>
        <taxon>Euteleostomi</taxon>
        <taxon>Actinopterygii</taxon>
        <taxon>Neopterygii</taxon>
        <taxon>Teleostei</taxon>
        <taxon>Albuliformes</taxon>
        <taxon>Albulidae</taxon>
        <taxon>Albula</taxon>
    </lineage>
</organism>
<comment type="caution">
    <text evidence="7">The sequence shown here is derived from an EMBL/GenBank/DDBJ whole genome shotgun (WGS) entry which is preliminary data.</text>
</comment>
<name>A0A8T2NAU5_9TELE</name>
<dbReference type="EMBL" id="JAFBMS010000096">
    <property type="protein sequence ID" value="KAG9337064.1"/>
    <property type="molecule type" value="Genomic_DNA"/>
</dbReference>
<keyword evidence="4" id="KW-0391">Immunity</keyword>
<proteinExistence type="predicted"/>
<dbReference type="Gene3D" id="1.10.533.10">
    <property type="entry name" value="Death Domain, Fas"/>
    <property type="match status" value="1"/>
</dbReference>
<dbReference type="OrthoDB" id="8891580at2759"/>
<accession>A0A8T2NAU5</accession>
<keyword evidence="3" id="KW-0399">Innate immunity</keyword>
<evidence type="ECO:0000256" key="3">
    <source>
        <dbReference type="ARBA" id="ARBA00022588"/>
    </source>
</evidence>
<dbReference type="InterPro" id="IPR051249">
    <property type="entry name" value="NLRP_Inflammasome"/>
</dbReference>
<keyword evidence="8" id="KW-1185">Reference proteome</keyword>
<evidence type="ECO:0000313" key="8">
    <source>
        <dbReference type="Proteomes" id="UP000824540"/>
    </source>
</evidence>
<protein>
    <recommendedName>
        <fullName evidence="6">CARD domain-containing protein</fullName>
    </recommendedName>
</protein>
<dbReference type="GO" id="GO:0042981">
    <property type="term" value="P:regulation of apoptotic process"/>
    <property type="evidence" value="ECO:0007669"/>
    <property type="project" value="InterPro"/>
</dbReference>
<dbReference type="GO" id="GO:0006954">
    <property type="term" value="P:inflammatory response"/>
    <property type="evidence" value="ECO:0007669"/>
    <property type="project" value="UniProtKB-KW"/>
</dbReference>
<dbReference type="Proteomes" id="UP000824540">
    <property type="component" value="Unassembled WGS sequence"/>
</dbReference>
<evidence type="ECO:0000256" key="4">
    <source>
        <dbReference type="ARBA" id="ARBA00022859"/>
    </source>
</evidence>
<dbReference type="GO" id="GO:0045087">
    <property type="term" value="P:innate immune response"/>
    <property type="evidence" value="ECO:0007669"/>
    <property type="project" value="UniProtKB-KW"/>
</dbReference>
<dbReference type="InterPro" id="IPR033516">
    <property type="entry name" value="CARD8/ASC/NALP1_CARD"/>
</dbReference>
<dbReference type="FunFam" id="1.10.533.10:FF:000013">
    <property type="entry name" value="Apoptosis-associated speck-like protein containing a CARD"/>
    <property type="match status" value="1"/>
</dbReference>
<evidence type="ECO:0000256" key="2">
    <source>
        <dbReference type="ARBA" id="ARBA00022490"/>
    </source>
</evidence>
<keyword evidence="5" id="KW-0395">Inflammatory response</keyword>
<dbReference type="SUPFAM" id="SSF47986">
    <property type="entry name" value="DEATH domain"/>
    <property type="match status" value="1"/>
</dbReference>
<dbReference type="PANTHER" id="PTHR46985:SF2">
    <property type="entry name" value="APOPTOSIS-ASSOCIATED SPECK-LIKE PROTEIN CONTAINING A CARD"/>
    <property type="match status" value="1"/>
</dbReference>
<dbReference type="Pfam" id="PF00619">
    <property type="entry name" value="CARD"/>
    <property type="match status" value="1"/>
</dbReference>
<sequence>MEAGAVTSLRAAQPAPVQFVDDHRAELIQRVSLVEPIADALKPLIQDEAYSMICAENTSQKQMRMLYRFLDSGGPIVKSAFYTVLFQKEKLLVRDLEQKTQKATEMEAGAVTSLRGE</sequence>
<gene>
    <name evidence="7" type="ORF">JZ751_029832</name>
</gene>
<keyword evidence="2" id="KW-0963">Cytoplasm</keyword>
<feature type="domain" description="CARD" evidence="6">
    <location>
        <begin position="12"/>
        <end position="100"/>
    </location>
</feature>
<evidence type="ECO:0000256" key="5">
    <source>
        <dbReference type="ARBA" id="ARBA00023198"/>
    </source>
</evidence>
<dbReference type="CDD" id="cd08330">
    <property type="entry name" value="CARD_ASC_NALP1"/>
    <property type="match status" value="1"/>
</dbReference>
<dbReference type="PROSITE" id="PS50209">
    <property type="entry name" value="CARD"/>
    <property type="match status" value="1"/>
</dbReference>
<evidence type="ECO:0000313" key="7">
    <source>
        <dbReference type="EMBL" id="KAG9337064.1"/>
    </source>
</evidence>
<reference evidence="7" key="1">
    <citation type="thesis" date="2021" institute="BYU ScholarsArchive" country="Provo, UT, USA">
        <title>Applications of and Algorithms for Genome Assembly and Genomic Analyses with an Emphasis on Marine Teleosts.</title>
        <authorList>
            <person name="Pickett B.D."/>
        </authorList>
    </citation>
    <scope>NUCLEOTIDE SEQUENCE</scope>
    <source>
        <strain evidence="7">HI-2016</strain>
    </source>
</reference>
<dbReference type="PANTHER" id="PTHR46985">
    <property type="entry name" value="NACHT, LRR AND PYD DOMAINS-CONTAINING PROTEIN 1"/>
    <property type="match status" value="1"/>
</dbReference>
<evidence type="ECO:0000259" key="6">
    <source>
        <dbReference type="PROSITE" id="PS50209"/>
    </source>
</evidence>
<comment type="subcellular location">
    <subcellularLocation>
        <location evidence="1">Cytoplasm</location>
        <location evidence="1">Cytosol</location>
    </subcellularLocation>
</comment>
<evidence type="ECO:0000256" key="1">
    <source>
        <dbReference type="ARBA" id="ARBA00004514"/>
    </source>
</evidence>
<dbReference type="GO" id="GO:0005829">
    <property type="term" value="C:cytosol"/>
    <property type="evidence" value="ECO:0007669"/>
    <property type="project" value="UniProtKB-SubCell"/>
</dbReference>
<dbReference type="InterPro" id="IPR011029">
    <property type="entry name" value="DEATH-like_dom_sf"/>
</dbReference>
<feature type="non-terminal residue" evidence="7">
    <location>
        <position position="117"/>
    </location>
</feature>